<dbReference type="EMBL" id="BMNC01000001">
    <property type="protein sequence ID" value="GGM73168.1"/>
    <property type="molecule type" value="Genomic_DNA"/>
</dbReference>
<gene>
    <name evidence="2" type="ORF">GCM10011609_06280</name>
</gene>
<accession>A0ABQ2HC02</accession>
<reference evidence="3" key="1">
    <citation type="journal article" date="2019" name="Int. J. Syst. Evol. Microbiol.">
        <title>The Global Catalogue of Microorganisms (GCM) 10K type strain sequencing project: providing services to taxonomists for standard genome sequencing and annotation.</title>
        <authorList>
            <consortium name="The Broad Institute Genomics Platform"/>
            <consortium name="The Broad Institute Genome Sequencing Center for Infectious Disease"/>
            <person name="Wu L."/>
            <person name="Ma J."/>
        </authorList>
    </citation>
    <scope>NUCLEOTIDE SEQUENCE [LARGE SCALE GENOMIC DNA]</scope>
    <source>
        <strain evidence="3">CGMCC 4.7319</strain>
    </source>
</reference>
<dbReference type="RefSeq" id="WP_189152997.1">
    <property type="nucleotide sequence ID" value="NZ_BMNC01000001.1"/>
</dbReference>
<evidence type="ECO:0000313" key="2">
    <source>
        <dbReference type="EMBL" id="GGM73168.1"/>
    </source>
</evidence>
<dbReference type="SUPFAM" id="SSF52091">
    <property type="entry name" value="SpoIIaa-like"/>
    <property type="match status" value="1"/>
</dbReference>
<dbReference type="Gene3D" id="3.30.750.24">
    <property type="entry name" value="STAS domain"/>
    <property type="match status" value="1"/>
</dbReference>
<evidence type="ECO:0000313" key="3">
    <source>
        <dbReference type="Proteomes" id="UP000597656"/>
    </source>
</evidence>
<dbReference type="Proteomes" id="UP000597656">
    <property type="component" value="Unassembled WGS sequence"/>
</dbReference>
<evidence type="ECO:0000259" key="1">
    <source>
        <dbReference type="PROSITE" id="PS50801"/>
    </source>
</evidence>
<dbReference type="InterPro" id="IPR002645">
    <property type="entry name" value="STAS_dom"/>
</dbReference>
<name>A0ABQ2HC02_9PSEU</name>
<feature type="domain" description="STAS" evidence="1">
    <location>
        <begin position="11"/>
        <end position="56"/>
    </location>
</feature>
<keyword evidence="3" id="KW-1185">Reference proteome</keyword>
<comment type="caution">
    <text evidence="2">The sequence shown here is derived from an EMBL/GenBank/DDBJ whole genome shotgun (WGS) entry which is preliminary data.</text>
</comment>
<proteinExistence type="predicted"/>
<sequence>MDALLRHDDTGEIGHNSAPLVEAALLDQIALTPTGVVADLRAVTCLDFAGIRALISWQPGWNSCRLRTSAKSSLLV</sequence>
<dbReference type="InterPro" id="IPR036513">
    <property type="entry name" value="STAS_dom_sf"/>
</dbReference>
<dbReference type="PROSITE" id="PS50801">
    <property type="entry name" value="STAS"/>
    <property type="match status" value="1"/>
</dbReference>
<protein>
    <recommendedName>
        <fullName evidence="1">STAS domain-containing protein</fullName>
    </recommendedName>
</protein>
<organism evidence="2 3">
    <name type="scientific">Lentzea pudingi</name>
    <dbReference type="NCBI Taxonomy" id="1789439"/>
    <lineage>
        <taxon>Bacteria</taxon>
        <taxon>Bacillati</taxon>
        <taxon>Actinomycetota</taxon>
        <taxon>Actinomycetes</taxon>
        <taxon>Pseudonocardiales</taxon>
        <taxon>Pseudonocardiaceae</taxon>
        <taxon>Lentzea</taxon>
    </lineage>
</organism>